<sequence length="168" mass="19788">MSINAEDGNRKGVIVETRMQLKEEEIVFQRSKRTTRSSEWNKDAESSDEDQEEGRKYRKFSLLNIHASTEVSKEIKKLEFYEKVEEMYNAIPNFDVKILLSDMNTKIGREERNIPITGKENLHKLTNDNEQKLIEFAAKNRMVIKTTQLKHKNNRKVTWRKIDGKVSN</sequence>
<organism evidence="2 3">
    <name type="scientific">Aquatica leii</name>
    <dbReference type="NCBI Taxonomy" id="1421715"/>
    <lineage>
        <taxon>Eukaryota</taxon>
        <taxon>Metazoa</taxon>
        <taxon>Ecdysozoa</taxon>
        <taxon>Arthropoda</taxon>
        <taxon>Hexapoda</taxon>
        <taxon>Insecta</taxon>
        <taxon>Pterygota</taxon>
        <taxon>Neoptera</taxon>
        <taxon>Endopterygota</taxon>
        <taxon>Coleoptera</taxon>
        <taxon>Polyphaga</taxon>
        <taxon>Elateriformia</taxon>
        <taxon>Elateroidea</taxon>
        <taxon>Lampyridae</taxon>
        <taxon>Luciolinae</taxon>
        <taxon>Aquatica</taxon>
    </lineage>
</organism>
<dbReference type="EMBL" id="JARPUR010000007">
    <property type="protein sequence ID" value="KAK4872463.1"/>
    <property type="molecule type" value="Genomic_DNA"/>
</dbReference>
<evidence type="ECO:0000256" key="1">
    <source>
        <dbReference type="SAM" id="MobiDB-lite"/>
    </source>
</evidence>
<keyword evidence="3" id="KW-1185">Reference proteome</keyword>
<evidence type="ECO:0008006" key="4">
    <source>
        <dbReference type="Google" id="ProtNLM"/>
    </source>
</evidence>
<reference evidence="3" key="1">
    <citation type="submission" date="2023-01" db="EMBL/GenBank/DDBJ databases">
        <title>Key to firefly adult light organ development and bioluminescence: homeobox transcription factors regulate luciferase expression and transportation to peroxisome.</title>
        <authorList>
            <person name="Fu X."/>
        </authorList>
    </citation>
    <scope>NUCLEOTIDE SEQUENCE [LARGE SCALE GENOMIC DNA]</scope>
</reference>
<gene>
    <name evidence="2" type="ORF">RN001_014492</name>
</gene>
<feature type="region of interest" description="Disordered" evidence="1">
    <location>
        <begin position="26"/>
        <end position="55"/>
    </location>
</feature>
<proteinExistence type="predicted"/>
<evidence type="ECO:0000313" key="3">
    <source>
        <dbReference type="Proteomes" id="UP001353858"/>
    </source>
</evidence>
<dbReference type="InterPro" id="IPR036691">
    <property type="entry name" value="Endo/exonu/phosph_ase_sf"/>
</dbReference>
<dbReference type="Gene3D" id="3.60.10.10">
    <property type="entry name" value="Endonuclease/exonuclease/phosphatase"/>
    <property type="match status" value="1"/>
</dbReference>
<comment type="caution">
    <text evidence="2">The sequence shown here is derived from an EMBL/GenBank/DDBJ whole genome shotgun (WGS) entry which is preliminary data.</text>
</comment>
<evidence type="ECO:0000313" key="2">
    <source>
        <dbReference type="EMBL" id="KAK4872463.1"/>
    </source>
</evidence>
<dbReference type="AlphaFoldDB" id="A0AAN7QBQ1"/>
<protein>
    <recommendedName>
        <fullName evidence="4">Endonuclease-reverse transcriptase</fullName>
    </recommendedName>
</protein>
<accession>A0AAN7QBQ1</accession>
<dbReference type="Proteomes" id="UP001353858">
    <property type="component" value="Unassembled WGS sequence"/>
</dbReference>
<name>A0AAN7QBQ1_9COLE</name>